<dbReference type="SUPFAM" id="SSF55718">
    <property type="entry name" value="SCP-like"/>
    <property type="match status" value="1"/>
</dbReference>
<evidence type="ECO:0000259" key="1">
    <source>
        <dbReference type="Pfam" id="PF02036"/>
    </source>
</evidence>
<sequence length="143" mass="15953">MAIALPSEADEWIQEWRDQLNDSDRYGEVGEGWGVGFDGSFLFVIQPDDTYDGDAIHLYVDLVDGECTAARMVDGEDAVDWGFAFRGSYTNWKRLIHGEADPIEGMMSGEFDLDGDMQKVLQYSNAAVVMTENAGAVDTEFEY</sequence>
<organism evidence="2 3">
    <name type="scientific">Haloarchaeobius iranensis</name>
    <dbReference type="NCBI Taxonomy" id="996166"/>
    <lineage>
        <taxon>Archaea</taxon>
        <taxon>Methanobacteriati</taxon>
        <taxon>Methanobacteriota</taxon>
        <taxon>Stenosarchaea group</taxon>
        <taxon>Halobacteria</taxon>
        <taxon>Halobacteriales</taxon>
        <taxon>Halorubellaceae</taxon>
        <taxon>Haloarchaeobius</taxon>
    </lineage>
</organism>
<accession>A0A1G9Y1S9</accession>
<evidence type="ECO:0000313" key="3">
    <source>
        <dbReference type="Proteomes" id="UP000199370"/>
    </source>
</evidence>
<dbReference type="AlphaFoldDB" id="A0A1G9Y1S9"/>
<dbReference type="STRING" id="996166.SAMN05192554_112111"/>
<dbReference type="Pfam" id="PF02036">
    <property type="entry name" value="SCP2"/>
    <property type="match status" value="1"/>
</dbReference>
<reference evidence="2 3" key="1">
    <citation type="submission" date="2016-10" db="EMBL/GenBank/DDBJ databases">
        <authorList>
            <person name="de Groot N.N."/>
        </authorList>
    </citation>
    <scope>NUCLEOTIDE SEQUENCE [LARGE SCALE GENOMIC DNA]</scope>
    <source>
        <strain evidence="3">EB21,IBRC-M 10013,KCTC 4048</strain>
    </source>
</reference>
<dbReference type="Proteomes" id="UP000199370">
    <property type="component" value="Unassembled WGS sequence"/>
</dbReference>
<evidence type="ECO:0000313" key="2">
    <source>
        <dbReference type="EMBL" id="SDN03042.1"/>
    </source>
</evidence>
<dbReference type="EMBL" id="FNIA01000012">
    <property type="protein sequence ID" value="SDN03042.1"/>
    <property type="molecule type" value="Genomic_DNA"/>
</dbReference>
<dbReference type="InterPro" id="IPR036527">
    <property type="entry name" value="SCP2_sterol-bd_dom_sf"/>
</dbReference>
<dbReference type="RefSeq" id="WP_089734172.1">
    <property type="nucleotide sequence ID" value="NZ_FNIA01000012.1"/>
</dbReference>
<dbReference type="InterPro" id="IPR003033">
    <property type="entry name" value="SCP2_sterol-bd_dom"/>
</dbReference>
<proteinExistence type="predicted"/>
<dbReference type="OrthoDB" id="51304at2157"/>
<keyword evidence="3" id="KW-1185">Reference proteome</keyword>
<feature type="domain" description="SCP2" evidence="1">
    <location>
        <begin position="42"/>
        <end position="126"/>
    </location>
</feature>
<dbReference type="Gene3D" id="3.30.1050.10">
    <property type="entry name" value="SCP2 sterol-binding domain"/>
    <property type="match status" value="1"/>
</dbReference>
<gene>
    <name evidence="2" type="ORF">SAMN05192554_112111</name>
</gene>
<name>A0A1G9Y1S9_9EURY</name>
<protein>
    <submittedName>
        <fullName evidence="2">Putative sterol carrier protein</fullName>
    </submittedName>
</protein>